<keyword evidence="2" id="KW-1185">Reference proteome</keyword>
<feature type="non-terminal residue" evidence="1">
    <location>
        <position position="121"/>
    </location>
</feature>
<accession>A0ABN7VHM6</accession>
<gene>
    <name evidence="1" type="ORF">GMARGA_LOCUS18658</name>
</gene>
<proteinExistence type="predicted"/>
<comment type="caution">
    <text evidence="1">The sequence shown here is derived from an EMBL/GenBank/DDBJ whole genome shotgun (WGS) entry which is preliminary data.</text>
</comment>
<evidence type="ECO:0000313" key="2">
    <source>
        <dbReference type="Proteomes" id="UP000789901"/>
    </source>
</evidence>
<protein>
    <submittedName>
        <fullName evidence="1">39814_t:CDS:1</fullName>
    </submittedName>
</protein>
<dbReference type="EMBL" id="CAJVQB010015046">
    <property type="protein sequence ID" value="CAG8772194.1"/>
    <property type="molecule type" value="Genomic_DNA"/>
</dbReference>
<dbReference type="Proteomes" id="UP000789901">
    <property type="component" value="Unassembled WGS sequence"/>
</dbReference>
<name>A0ABN7VHM6_GIGMA</name>
<evidence type="ECO:0000313" key="1">
    <source>
        <dbReference type="EMBL" id="CAG8772194.1"/>
    </source>
</evidence>
<sequence>MQMTVLYLSQAIRFQNIWVIIEATDIDYLRTSALNYNTFENSSSVNSKHQSIIDIVADNIESVSAQTLLKCAESSASSSKPGNISAFEYMETLVDAIVKTSSCNKDELDNDARIEDEECEE</sequence>
<reference evidence="1 2" key="1">
    <citation type="submission" date="2021-06" db="EMBL/GenBank/DDBJ databases">
        <authorList>
            <person name="Kallberg Y."/>
            <person name="Tangrot J."/>
            <person name="Rosling A."/>
        </authorList>
    </citation>
    <scope>NUCLEOTIDE SEQUENCE [LARGE SCALE GENOMIC DNA]</scope>
    <source>
        <strain evidence="1 2">120-4 pot B 10/14</strain>
    </source>
</reference>
<organism evidence="1 2">
    <name type="scientific">Gigaspora margarita</name>
    <dbReference type="NCBI Taxonomy" id="4874"/>
    <lineage>
        <taxon>Eukaryota</taxon>
        <taxon>Fungi</taxon>
        <taxon>Fungi incertae sedis</taxon>
        <taxon>Mucoromycota</taxon>
        <taxon>Glomeromycotina</taxon>
        <taxon>Glomeromycetes</taxon>
        <taxon>Diversisporales</taxon>
        <taxon>Gigasporaceae</taxon>
        <taxon>Gigaspora</taxon>
    </lineage>
</organism>